<feature type="region of interest" description="Disordered" evidence="6">
    <location>
        <begin position="1"/>
        <end position="44"/>
    </location>
</feature>
<feature type="domain" description="EF-hand" evidence="8">
    <location>
        <begin position="207"/>
        <end position="242"/>
    </location>
</feature>
<evidence type="ECO:0000256" key="7">
    <source>
        <dbReference type="SAM" id="Phobius"/>
    </source>
</evidence>
<sequence length="488" mass="54266">MAALADAEADLPQVMEKAQPAEGSGSYAMLPTGDQDSPTHKAASMAESRIRAGSVLDSQRQDRPFRLTSIASGLEEDEKPWGWDMLNEDVTILASFMLYICAVILVRAYGRSTPEDDPYHDFFISHFGSIPMTMFALFELITAPDLAPYREAMFANPPLVVFLVVFIILGSFGINGLLVALINESILEKNQARIEADRMDRETKRKTMQQRCGELFDEMDMNRNRVLPRDEIKQCTEQIAELLESYGVNFQRADLDQMFYVMDYSDTGIIERSEFIQGVVGLCDQIRPMSIMELHYQVSKTCGKVDHIELKVDGLAKTVEGYELKIDNVESSLKRLTNHMPKSTSAASQGSNSRRTSRDLDTIQSVTFHQDMIPEWEGEGDAHDIWSTRERADTAEIASQSERSRETKARSPSSDCAGCNVAQDDVAANLAEAHKDEGQELHGMLAKHGKLLTEALEAVQAFPQSAATKSPGKDLAVNGEERHVSAAR</sequence>
<evidence type="ECO:0000256" key="2">
    <source>
        <dbReference type="ARBA" id="ARBA00022692"/>
    </source>
</evidence>
<feature type="domain" description="EF-hand" evidence="8">
    <location>
        <begin position="250"/>
        <end position="285"/>
    </location>
</feature>
<dbReference type="GO" id="GO:0005509">
    <property type="term" value="F:calcium ion binding"/>
    <property type="evidence" value="ECO:0007669"/>
    <property type="project" value="InterPro"/>
</dbReference>
<feature type="region of interest" description="Disordered" evidence="6">
    <location>
        <begin position="336"/>
        <end position="360"/>
    </location>
</feature>
<evidence type="ECO:0000313" key="9">
    <source>
        <dbReference type="EMBL" id="OLQ12160.1"/>
    </source>
</evidence>
<dbReference type="PROSITE" id="PS00018">
    <property type="entry name" value="EF_HAND_1"/>
    <property type="match status" value="1"/>
</dbReference>
<comment type="caution">
    <text evidence="9">The sequence shown here is derived from an EMBL/GenBank/DDBJ whole genome shotgun (WGS) entry which is preliminary data.</text>
</comment>
<evidence type="ECO:0000256" key="3">
    <source>
        <dbReference type="ARBA" id="ARBA00022837"/>
    </source>
</evidence>
<feature type="compositionally biased region" description="Basic and acidic residues" evidence="6">
    <location>
        <begin position="479"/>
        <end position="488"/>
    </location>
</feature>
<dbReference type="EMBL" id="LSRX01000048">
    <property type="protein sequence ID" value="OLQ12160.1"/>
    <property type="molecule type" value="Genomic_DNA"/>
</dbReference>
<dbReference type="OrthoDB" id="424252at2759"/>
<feature type="region of interest" description="Disordered" evidence="6">
    <location>
        <begin position="392"/>
        <end position="417"/>
    </location>
</feature>
<evidence type="ECO:0000259" key="8">
    <source>
        <dbReference type="PROSITE" id="PS50222"/>
    </source>
</evidence>
<proteinExistence type="predicted"/>
<gene>
    <name evidence="9" type="ORF">AK812_SmicGene3970</name>
</gene>
<dbReference type="InterPro" id="IPR018247">
    <property type="entry name" value="EF_Hand_1_Ca_BS"/>
</dbReference>
<reference evidence="9 10" key="1">
    <citation type="submission" date="2016-02" db="EMBL/GenBank/DDBJ databases">
        <title>Genome analysis of coral dinoflagellate symbionts highlights evolutionary adaptations to a symbiotic lifestyle.</title>
        <authorList>
            <person name="Aranda M."/>
            <person name="Li Y."/>
            <person name="Liew Y.J."/>
            <person name="Baumgarten S."/>
            <person name="Simakov O."/>
            <person name="Wilson M."/>
            <person name="Piel J."/>
            <person name="Ashoor H."/>
            <person name="Bougouffa S."/>
            <person name="Bajic V.B."/>
            <person name="Ryu T."/>
            <person name="Ravasi T."/>
            <person name="Bayer T."/>
            <person name="Micklem G."/>
            <person name="Kim H."/>
            <person name="Bhak J."/>
            <person name="Lajeunesse T.C."/>
            <person name="Voolstra C.R."/>
        </authorList>
    </citation>
    <scope>NUCLEOTIDE SEQUENCE [LARGE SCALE GENOMIC DNA]</scope>
    <source>
        <strain evidence="9 10">CCMP2467</strain>
    </source>
</reference>
<dbReference type="InterPro" id="IPR002048">
    <property type="entry name" value="EF_hand_dom"/>
</dbReference>
<dbReference type="PROSITE" id="PS50222">
    <property type="entry name" value="EF_HAND_2"/>
    <property type="match status" value="2"/>
</dbReference>
<evidence type="ECO:0000256" key="6">
    <source>
        <dbReference type="SAM" id="MobiDB-lite"/>
    </source>
</evidence>
<dbReference type="InterPro" id="IPR005821">
    <property type="entry name" value="Ion_trans_dom"/>
</dbReference>
<accession>A0A1Q9EXI5</accession>
<evidence type="ECO:0000256" key="4">
    <source>
        <dbReference type="ARBA" id="ARBA00022989"/>
    </source>
</evidence>
<name>A0A1Q9EXI5_SYMMI</name>
<dbReference type="Pfam" id="PF00520">
    <property type="entry name" value="Ion_trans"/>
    <property type="match status" value="1"/>
</dbReference>
<keyword evidence="4 7" id="KW-1133">Transmembrane helix</keyword>
<keyword evidence="2 7" id="KW-0812">Transmembrane</keyword>
<dbReference type="InterPro" id="IPR011992">
    <property type="entry name" value="EF-hand-dom_pair"/>
</dbReference>
<dbReference type="AlphaFoldDB" id="A0A1Q9EXI5"/>
<dbReference type="Gene3D" id="1.10.287.70">
    <property type="match status" value="1"/>
</dbReference>
<feature type="transmembrane region" description="Helical" evidence="7">
    <location>
        <begin position="161"/>
        <end position="183"/>
    </location>
</feature>
<feature type="transmembrane region" description="Helical" evidence="7">
    <location>
        <begin position="90"/>
        <end position="110"/>
    </location>
</feature>
<protein>
    <recommendedName>
        <fullName evidence="8">EF-hand domain-containing protein</fullName>
    </recommendedName>
</protein>
<keyword evidence="5 7" id="KW-0472">Membrane</keyword>
<keyword evidence="10" id="KW-1185">Reference proteome</keyword>
<evidence type="ECO:0000256" key="5">
    <source>
        <dbReference type="ARBA" id="ARBA00023136"/>
    </source>
</evidence>
<dbReference type="Proteomes" id="UP000186817">
    <property type="component" value="Unassembled WGS sequence"/>
</dbReference>
<dbReference type="GO" id="GO:0005216">
    <property type="term" value="F:monoatomic ion channel activity"/>
    <property type="evidence" value="ECO:0007669"/>
    <property type="project" value="InterPro"/>
</dbReference>
<dbReference type="SUPFAM" id="SSF47473">
    <property type="entry name" value="EF-hand"/>
    <property type="match status" value="1"/>
</dbReference>
<comment type="subcellular location">
    <subcellularLocation>
        <location evidence="1">Membrane</location>
        <topology evidence="1">Multi-pass membrane protein</topology>
    </subcellularLocation>
</comment>
<evidence type="ECO:0000313" key="10">
    <source>
        <dbReference type="Proteomes" id="UP000186817"/>
    </source>
</evidence>
<dbReference type="GO" id="GO:0016020">
    <property type="term" value="C:membrane"/>
    <property type="evidence" value="ECO:0007669"/>
    <property type="project" value="UniProtKB-SubCell"/>
</dbReference>
<dbReference type="Gene3D" id="1.10.238.10">
    <property type="entry name" value="EF-hand"/>
    <property type="match status" value="1"/>
</dbReference>
<feature type="transmembrane region" description="Helical" evidence="7">
    <location>
        <begin position="122"/>
        <end position="141"/>
    </location>
</feature>
<evidence type="ECO:0000256" key="1">
    <source>
        <dbReference type="ARBA" id="ARBA00004141"/>
    </source>
</evidence>
<feature type="region of interest" description="Disordered" evidence="6">
    <location>
        <begin position="464"/>
        <end position="488"/>
    </location>
</feature>
<feature type="compositionally biased region" description="Polar residues" evidence="6">
    <location>
        <begin position="336"/>
        <end position="354"/>
    </location>
</feature>
<keyword evidence="3" id="KW-0106">Calcium</keyword>
<organism evidence="9 10">
    <name type="scientific">Symbiodinium microadriaticum</name>
    <name type="common">Dinoflagellate</name>
    <name type="synonym">Zooxanthella microadriatica</name>
    <dbReference type="NCBI Taxonomy" id="2951"/>
    <lineage>
        <taxon>Eukaryota</taxon>
        <taxon>Sar</taxon>
        <taxon>Alveolata</taxon>
        <taxon>Dinophyceae</taxon>
        <taxon>Suessiales</taxon>
        <taxon>Symbiodiniaceae</taxon>
        <taxon>Symbiodinium</taxon>
    </lineage>
</organism>